<evidence type="ECO:0000313" key="2">
    <source>
        <dbReference type="Proteomes" id="UP000218113"/>
    </source>
</evidence>
<protein>
    <submittedName>
        <fullName evidence="1">Uncharacterized protein</fullName>
    </submittedName>
</protein>
<dbReference type="GO" id="GO:0017025">
    <property type="term" value="F:TBP-class protein binding"/>
    <property type="evidence" value="ECO:0007669"/>
    <property type="project" value="InterPro"/>
</dbReference>
<dbReference type="InterPro" id="IPR044972">
    <property type="entry name" value="Mot1"/>
</dbReference>
<dbReference type="PANTHER" id="PTHR36498:SF1">
    <property type="entry name" value="TATA-BINDING PROTEIN-ASSOCIATED FACTOR 172"/>
    <property type="match status" value="1"/>
</dbReference>
<dbReference type="PANTHER" id="PTHR36498">
    <property type="entry name" value="TATA-BINDING PROTEIN-ASSOCIATED FACTOR 172"/>
    <property type="match status" value="1"/>
</dbReference>
<sequence>MDRSHRMGQKKTVFSYKLITKDTIEEKIQALQKAKGELFENIITHDSSSLKSLQESDLEFILGGD</sequence>
<dbReference type="InterPro" id="IPR027417">
    <property type="entry name" value="P-loop_NTPase"/>
</dbReference>
<reference evidence="2" key="1">
    <citation type="submission" date="2017-08" db="EMBL/GenBank/DDBJ databases">
        <title>A dynamic microbial community with high functional redundancy inhabits the cold, oxic subseafloor aquifer.</title>
        <authorList>
            <person name="Tully B.J."/>
            <person name="Wheat C.G."/>
            <person name="Glazer B.T."/>
            <person name="Huber J.A."/>
        </authorList>
    </citation>
    <scope>NUCLEOTIDE SEQUENCE [LARGE SCALE GENOMIC DNA]</scope>
</reference>
<dbReference type="SUPFAM" id="SSF52540">
    <property type="entry name" value="P-loop containing nucleoside triphosphate hydrolases"/>
    <property type="match status" value="1"/>
</dbReference>
<organism evidence="1 2">
    <name type="scientific">SAR324 cluster bacterium</name>
    <dbReference type="NCBI Taxonomy" id="2024889"/>
    <lineage>
        <taxon>Bacteria</taxon>
        <taxon>Deltaproteobacteria</taxon>
        <taxon>SAR324 cluster</taxon>
    </lineage>
</organism>
<dbReference type="Gene3D" id="3.40.50.300">
    <property type="entry name" value="P-loop containing nucleotide triphosphate hydrolases"/>
    <property type="match status" value="1"/>
</dbReference>
<proteinExistence type="predicted"/>
<name>A0A2A4T0B3_9DELT</name>
<evidence type="ECO:0000313" key="1">
    <source>
        <dbReference type="EMBL" id="PCI26771.1"/>
    </source>
</evidence>
<comment type="caution">
    <text evidence="1">The sequence shown here is derived from an EMBL/GenBank/DDBJ whole genome shotgun (WGS) entry which is preliminary data.</text>
</comment>
<accession>A0A2A4T0B3</accession>
<dbReference type="GO" id="GO:0003677">
    <property type="term" value="F:DNA binding"/>
    <property type="evidence" value="ECO:0007669"/>
    <property type="project" value="InterPro"/>
</dbReference>
<dbReference type="GO" id="GO:0016887">
    <property type="term" value="F:ATP hydrolysis activity"/>
    <property type="evidence" value="ECO:0007669"/>
    <property type="project" value="InterPro"/>
</dbReference>
<dbReference type="AlphaFoldDB" id="A0A2A4T0B3"/>
<gene>
    <name evidence="1" type="ORF">COB67_09810</name>
</gene>
<dbReference type="EMBL" id="NVSR01000085">
    <property type="protein sequence ID" value="PCI26771.1"/>
    <property type="molecule type" value="Genomic_DNA"/>
</dbReference>
<dbReference type="Proteomes" id="UP000218113">
    <property type="component" value="Unassembled WGS sequence"/>
</dbReference>